<gene>
    <name evidence="2" type="ORF">HannXRQ_Chr16g0509831</name>
</gene>
<name>A0A251RY14_HELAN</name>
<organism evidence="2 3">
    <name type="scientific">Helianthus annuus</name>
    <name type="common">Common sunflower</name>
    <dbReference type="NCBI Taxonomy" id="4232"/>
    <lineage>
        <taxon>Eukaryota</taxon>
        <taxon>Viridiplantae</taxon>
        <taxon>Streptophyta</taxon>
        <taxon>Embryophyta</taxon>
        <taxon>Tracheophyta</taxon>
        <taxon>Spermatophyta</taxon>
        <taxon>Magnoliopsida</taxon>
        <taxon>eudicotyledons</taxon>
        <taxon>Gunneridae</taxon>
        <taxon>Pentapetalae</taxon>
        <taxon>asterids</taxon>
        <taxon>campanulids</taxon>
        <taxon>Asterales</taxon>
        <taxon>Asteraceae</taxon>
        <taxon>Asteroideae</taxon>
        <taxon>Heliantheae alliance</taxon>
        <taxon>Heliantheae</taxon>
        <taxon>Helianthus</taxon>
    </lineage>
</organism>
<evidence type="ECO:0000256" key="1">
    <source>
        <dbReference type="SAM" id="Phobius"/>
    </source>
</evidence>
<dbReference type="Proteomes" id="UP000215914">
    <property type="component" value="Chromosome 16"/>
</dbReference>
<evidence type="ECO:0000313" key="3">
    <source>
        <dbReference type="Proteomes" id="UP000215914"/>
    </source>
</evidence>
<keyword evidence="3" id="KW-1185">Reference proteome</keyword>
<dbReference type="AlphaFoldDB" id="A0A251RY14"/>
<feature type="transmembrane region" description="Helical" evidence="1">
    <location>
        <begin position="29"/>
        <end position="54"/>
    </location>
</feature>
<proteinExistence type="predicted"/>
<reference evidence="3" key="1">
    <citation type="journal article" date="2017" name="Nature">
        <title>The sunflower genome provides insights into oil metabolism, flowering and Asterid evolution.</title>
        <authorList>
            <person name="Badouin H."/>
            <person name="Gouzy J."/>
            <person name="Grassa C.J."/>
            <person name="Murat F."/>
            <person name="Staton S.E."/>
            <person name="Cottret L."/>
            <person name="Lelandais-Briere C."/>
            <person name="Owens G.L."/>
            <person name="Carrere S."/>
            <person name="Mayjonade B."/>
            <person name="Legrand L."/>
            <person name="Gill N."/>
            <person name="Kane N.C."/>
            <person name="Bowers J.E."/>
            <person name="Hubner S."/>
            <person name="Bellec A."/>
            <person name="Berard A."/>
            <person name="Berges H."/>
            <person name="Blanchet N."/>
            <person name="Boniface M.C."/>
            <person name="Brunel D."/>
            <person name="Catrice O."/>
            <person name="Chaidir N."/>
            <person name="Claudel C."/>
            <person name="Donnadieu C."/>
            <person name="Faraut T."/>
            <person name="Fievet G."/>
            <person name="Helmstetter N."/>
            <person name="King M."/>
            <person name="Knapp S.J."/>
            <person name="Lai Z."/>
            <person name="Le Paslier M.C."/>
            <person name="Lippi Y."/>
            <person name="Lorenzon L."/>
            <person name="Mandel J.R."/>
            <person name="Marage G."/>
            <person name="Marchand G."/>
            <person name="Marquand E."/>
            <person name="Bret-Mestries E."/>
            <person name="Morien E."/>
            <person name="Nambeesan S."/>
            <person name="Nguyen T."/>
            <person name="Pegot-Espagnet P."/>
            <person name="Pouilly N."/>
            <person name="Raftis F."/>
            <person name="Sallet E."/>
            <person name="Schiex T."/>
            <person name="Thomas J."/>
            <person name="Vandecasteele C."/>
            <person name="Vares D."/>
            <person name="Vear F."/>
            <person name="Vautrin S."/>
            <person name="Crespi M."/>
            <person name="Mangin B."/>
            <person name="Burke J.M."/>
            <person name="Salse J."/>
            <person name="Munos S."/>
            <person name="Vincourt P."/>
            <person name="Rieseberg L.H."/>
            <person name="Langlade N.B."/>
        </authorList>
    </citation>
    <scope>NUCLEOTIDE SEQUENCE [LARGE SCALE GENOMIC DNA]</scope>
    <source>
        <strain evidence="3">cv. SF193</strain>
    </source>
</reference>
<protein>
    <submittedName>
        <fullName evidence="2">Uncharacterized protein</fullName>
    </submittedName>
</protein>
<keyword evidence="1" id="KW-0472">Membrane</keyword>
<dbReference type="EMBL" id="CM007905">
    <property type="protein sequence ID" value="OTF91355.1"/>
    <property type="molecule type" value="Genomic_DNA"/>
</dbReference>
<accession>A0A251RY14</accession>
<sequence length="69" mass="8301">MISLCLCYVCPLCAYLVHCFTSHFMLRTPIVTLFHITLLLHMLIQHMNTLHYILNRCNHLTIHKHFYRC</sequence>
<dbReference type="InParanoid" id="A0A251RY14"/>
<evidence type="ECO:0000313" key="2">
    <source>
        <dbReference type="EMBL" id="OTF91355.1"/>
    </source>
</evidence>
<keyword evidence="1" id="KW-1133">Transmembrane helix</keyword>
<keyword evidence="1" id="KW-0812">Transmembrane</keyword>